<evidence type="ECO:0000313" key="3">
    <source>
        <dbReference type="Proteomes" id="UP000035016"/>
    </source>
</evidence>
<evidence type="ECO:0000313" key="2">
    <source>
        <dbReference type="EMBL" id="CQR59650.1"/>
    </source>
</evidence>
<sequence length="365" mass="39178">MKGALLTPCTRTVSPPGRGHPIGGGRPPPWCGGRVLERSPACWRRNEGSARDRLGAGTEAGNPDRRQAARWDRPRAGAGSRSRRRTGARPARDDPRRCGVQRCLTTIPGGTDRTGRGRGADRQDPDGSNGVGADRAVRRGDDPGRRSGAAGCPISARRAYAHRGVGQEDWSPHSDAPVLRRAGTHHTARRTATHSPATSRRWTSRQGRCRRGAHGEPPCGFHDRGRSAPEPKTFISLLAPGTHGLLCPQRKPPFGSLDFPCRNPRTRRLGAAWTSTTWPGSDGSAPLQSIEVRFGTSRAGAVDIAPYTTASVDAIVPAHPEVDWEQLRAVASQRSSVHFARLPAGERAGPAGAPERVWRLCGDSE</sequence>
<name>A0A0F7VLJ5_STRLW</name>
<feature type="region of interest" description="Disordered" evidence="1">
    <location>
        <begin position="1"/>
        <end position="227"/>
    </location>
</feature>
<feature type="compositionally biased region" description="Basic and acidic residues" evidence="1">
    <location>
        <begin position="113"/>
        <end position="125"/>
    </location>
</feature>
<feature type="compositionally biased region" description="Basic and acidic residues" evidence="1">
    <location>
        <begin position="135"/>
        <end position="145"/>
    </location>
</feature>
<accession>A0A0F7VLJ5</accession>
<proteinExistence type="predicted"/>
<dbReference type="AlphaFoldDB" id="A0A0F7VLJ5"/>
<gene>
    <name evidence="2" type="primary">sle_01880</name>
</gene>
<feature type="compositionally biased region" description="Basic and acidic residues" evidence="1">
    <location>
        <begin position="62"/>
        <end position="75"/>
    </location>
</feature>
<feature type="compositionally biased region" description="Basic and acidic residues" evidence="1">
    <location>
        <begin position="44"/>
        <end position="54"/>
    </location>
</feature>
<dbReference type="KEGG" id="sle:sle_01880"/>
<dbReference type="EMBL" id="LN831790">
    <property type="protein sequence ID" value="CQR59650.1"/>
    <property type="molecule type" value="Genomic_DNA"/>
</dbReference>
<reference evidence="2 3" key="1">
    <citation type="submission" date="2015-02" db="EMBL/GenBank/DDBJ databases">
        <authorList>
            <person name="Gomez-Escribano P.J."/>
        </authorList>
    </citation>
    <scope>NUCLEOTIDE SEQUENCE [LARGE SCALE GENOMIC DNA]</scope>
    <source>
        <strain evidence="3">C34 (DSM 42122 / NRRL B-24963)</strain>
    </source>
</reference>
<feature type="compositionally biased region" description="Basic residues" evidence="1">
    <location>
        <begin position="182"/>
        <end position="192"/>
    </location>
</feature>
<dbReference type="Proteomes" id="UP000035016">
    <property type="component" value="Chromosome Chromosome"/>
</dbReference>
<protein>
    <submittedName>
        <fullName evidence="2">Uncharacterized protein</fullName>
    </submittedName>
</protein>
<organism evidence="2 3">
    <name type="scientific">Streptomyces leeuwenhoekii</name>
    <dbReference type="NCBI Taxonomy" id="1437453"/>
    <lineage>
        <taxon>Bacteria</taxon>
        <taxon>Bacillati</taxon>
        <taxon>Actinomycetota</taxon>
        <taxon>Actinomycetes</taxon>
        <taxon>Kitasatosporales</taxon>
        <taxon>Streptomycetaceae</taxon>
        <taxon>Streptomyces</taxon>
    </lineage>
</organism>
<evidence type="ECO:0000256" key="1">
    <source>
        <dbReference type="SAM" id="MobiDB-lite"/>
    </source>
</evidence>